<keyword evidence="3" id="KW-0539">Nucleus</keyword>
<dbReference type="InterPro" id="IPR056536">
    <property type="entry name" value="TPR_NUP160_C"/>
</dbReference>
<evidence type="ECO:0000259" key="5">
    <source>
        <dbReference type="Pfam" id="PF23345"/>
    </source>
</evidence>
<dbReference type="Pfam" id="PF11715">
    <property type="entry name" value="Beta-prop_Nup120_160"/>
    <property type="match status" value="1"/>
</dbReference>
<evidence type="ECO:0000313" key="8">
    <source>
        <dbReference type="EMBL" id="ALC39298.1"/>
    </source>
</evidence>
<dbReference type="Pfam" id="PF23354">
    <property type="entry name" value="TPR_NUP160_120_M"/>
    <property type="match status" value="1"/>
</dbReference>
<organism evidence="8 9">
    <name type="scientific">Drosophila busckii</name>
    <name type="common">Fruit fly</name>
    <dbReference type="NCBI Taxonomy" id="30019"/>
    <lineage>
        <taxon>Eukaryota</taxon>
        <taxon>Metazoa</taxon>
        <taxon>Ecdysozoa</taxon>
        <taxon>Arthropoda</taxon>
        <taxon>Hexapoda</taxon>
        <taxon>Insecta</taxon>
        <taxon>Pterygota</taxon>
        <taxon>Neoptera</taxon>
        <taxon>Endopterygota</taxon>
        <taxon>Diptera</taxon>
        <taxon>Brachycera</taxon>
        <taxon>Muscomorpha</taxon>
        <taxon>Ephydroidea</taxon>
        <taxon>Drosophilidae</taxon>
        <taxon>Drosophila</taxon>
    </lineage>
</organism>
<dbReference type="STRING" id="30019.A0A0M5IWF8"/>
<dbReference type="PANTHER" id="PTHR21286:SF0">
    <property type="entry name" value="NUCLEAR PORE COMPLEX PROTEIN NUP160"/>
    <property type="match status" value="1"/>
</dbReference>
<proteinExistence type="predicted"/>
<evidence type="ECO:0000259" key="7">
    <source>
        <dbReference type="Pfam" id="PF23354"/>
    </source>
</evidence>
<keyword evidence="9" id="KW-1185">Reference proteome</keyword>
<dbReference type="InterPro" id="IPR021717">
    <property type="entry name" value="Nucleoporin_Nup160"/>
</dbReference>
<feature type="domain" description="NUP160 middle TPR" evidence="7">
    <location>
        <begin position="840"/>
        <end position="1123"/>
    </location>
</feature>
<evidence type="ECO:0000259" key="6">
    <source>
        <dbReference type="Pfam" id="PF23347"/>
    </source>
</evidence>
<evidence type="ECO:0000256" key="3">
    <source>
        <dbReference type="ARBA" id="ARBA00023242"/>
    </source>
</evidence>
<evidence type="ECO:0000313" key="9">
    <source>
        <dbReference type="Proteomes" id="UP000494163"/>
    </source>
</evidence>
<feature type="non-terminal residue" evidence="8">
    <location>
        <position position="1423"/>
    </location>
</feature>
<reference evidence="8 9" key="1">
    <citation type="submission" date="2015-08" db="EMBL/GenBank/DDBJ databases">
        <title>Ancestral chromatin configuration constrains chromatin evolution on differentiating sex chromosomes in Drosophila.</title>
        <authorList>
            <person name="Zhou Q."/>
            <person name="Bachtrog D."/>
        </authorList>
    </citation>
    <scope>NUCLEOTIDE SEQUENCE [LARGE SCALE GENOMIC DNA]</scope>
    <source>
        <tissue evidence="8">Whole larvae</tissue>
    </source>
</reference>
<dbReference type="Pfam" id="PF23347">
    <property type="entry name" value="TPR_Nup160_C"/>
    <property type="match status" value="1"/>
</dbReference>
<feature type="non-terminal residue" evidence="8">
    <location>
        <position position="1"/>
    </location>
</feature>
<sequence length="1423" mass="162081">KMSINCTVSYREVVPKNINPEEWLEAEINTGTQSTLQDIKSLGKSGAFCYNSPDKSPQYRNRFIYWRTYQDILELSEVSLDITLLRNNLRLRFTDSAVLNVSLSEDDTSITLLVATVSSIHRIVFPLPTETSAAGSALDSQTQSIFFDVIAHLKERSMYHVLDGSVAINVPQLAVSHMCESGVEAYFAVDYQSKLMLHVMSCRTGNTVSHEIKEPNLMPRFLHNLKGALTGRGETVESVISLAFSQIEGSIYLLVLYRNNELRLWSTATLQSISTLNCASASGIQGLQNSLLRKIDEYNFCIFLSYEKNSDFVCCSIVSNLSESNTKTLSLVLQRRVCAHNMDLVDFHATQTHIWSLWCNASCEFNVSTLFIGARNALEWVSSALEPSPDRFCVTTEQGVDPKEAYCSYIFHPGRFDRNVIAKALFMFRRGNVLFDINQLTMNMLKEQVCQAVEDEIQNELKEYVVSDDEYLEIAVRLWDHFYSCCEQYHIKFSEPTGLAVLHSMETVCIVRRQSFALLRPCEMLEHLMLIGEHNDAVAKFVAPYCRNDETTAKAFVELMTVNNQLEKYLTDTIKMDLDKKFYQRDDNVVQNMLKQIISGNDSQYDGIALPTNYINDIHQKLLAIPNLDAAIDVLLDLLAIVDVEAFAEAKGKRLKKYRKNVINNFYSSAGYVSGARFLQSTGALFGSDYGISILAETVKQIATIRFAVCRNLLIMQYIICNQAGLQNYSMVTNMNFLNSYYTLVWVAECPISLNTPVNFEPSIQRLTRAQLFTGYTRPYSSQIRLNSQTTLLSLFLQSKGLFSALSMLLRERKEGSQTKEASISQTLLEVVNFINQILWPEALNDLFIEWLFGTCHHIIIQDYVRILNGWCVEKKYSRSFMLAVSLLDCGEPDKALQIFKSVAESVVTESFLYEHILKNTPLYKKLSKLFNKDASSLATPEQHTQAVMHFYLKVIQLFEQHDAGDYVIELAQLAMGRLPKDDPQLPMFQSILFNNHLQLGHYEEAFHALVVNADVSRRKDCLRQLVIVLFQCKRFDLLMNLPYNFLQDEFEYIVESRARSLSIDQNEVYNFLYSFQATKGNMRKAGTVMYEQAMRLQVDSDAPNALDKRCSSLLVSINCLNLVDERYRWIAKPRIADENHALGMDQTGAEIVPDVVVLELKDIRRELLLAEALRELSHHRKDAHSYENASAEEIGYLLATCGLYTAALRLACGHEFSVLPIFESLTAACISTSEDKSNDAWSWLQNNDLADLTHRNSAADMAWSLLQKLVEDNEAVDSTNIRKSVVNRILTLNAFIPKWLYDSYKLSNSRELLYLLVKHNRLLEASELACEMISAMLGAGSEYFDFKHSLTVTNPQLAFPINTIDLLMHGLKLNGAQQTEYQLAHDELEEQVTRYVETLQRTTEDKIKLATLTERENRQQQR</sequence>
<evidence type="ECO:0000259" key="4">
    <source>
        <dbReference type="Pfam" id="PF11715"/>
    </source>
</evidence>
<dbReference type="InterPro" id="IPR059141">
    <property type="entry name" value="Beta-prop_Nup120_160"/>
</dbReference>
<dbReference type="GO" id="GO:0005643">
    <property type="term" value="C:nuclear pore"/>
    <property type="evidence" value="ECO:0007669"/>
    <property type="project" value="UniProtKB-ARBA"/>
</dbReference>
<dbReference type="GO" id="GO:0017056">
    <property type="term" value="F:structural constituent of nuclear pore"/>
    <property type="evidence" value="ECO:0007669"/>
    <property type="project" value="TreeGrafter"/>
</dbReference>
<accession>A0A0M5IWF8</accession>
<protein>
    <submittedName>
        <fullName evidence="8">Nup160</fullName>
    </submittedName>
</protein>
<feature type="domain" description="NUP160 helical" evidence="5">
    <location>
        <begin position="549"/>
        <end position="796"/>
    </location>
</feature>
<dbReference type="PANTHER" id="PTHR21286">
    <property type="entry name" value="NUCLEAR PORE COMPLEX PROTEIN NUP160"/>
    <property type="match status" value="1"/>
</dbReference>
<dbReference type="OMA" id="TLWKNNM"/>
<dbReference type="EMBL" id="CP012523">
    <property type="protein sequence ID" value="ALC39298.1"/>
    <property type="molecule type" value="Genomic_DNA"/>
</dbReference>
<name>A0A0M5IWF8_DROBS</name>
<dbReference type="OrthoDB" id="67716at2759"/>
<feature type="domain" description="NUP160 C-terminal TPR" evidence="6">
    <location>
        <begin position="1160"/>
        <end position="1412"/>
    </location>
</feature>
<gene>
    <name evidence="8" type="ORF">Dbus_chr2Lg1383</name>
</gene>
<evidence type="ECO:0000256" key="2">
    <source>
        <dbReference type="ARBA" id="ARBA00022448"/>
    </source>
</evidence>
<dbReference type="InterPro" id="IPR056535">
    <property type="entry name" value="TPR_NUP160_M"/>
</dbReference>
<evidence type="ECO:0000256" key="1">
    <source>
        <dbReference type="ARBA" id="ARBA00004123"/>
    </source>
</evidence>
<comment type="subcellular location">
    <subcellularLocation>
        <location evidence="1">Nucleus</location>
    </subcellularLocation>
</comment>
<dbReference type="InterPro" id="IPR056547">
    <property type="entry name" value="NUP160_helical"/>
</dbReference>
<feature type="domain" description="Nucleoporin Nup120/160 beta-propeller" evidence="4">
    <location>
        <begin position="62"/>
        <end position="526"/>
    </location>
</feature>
<dbReference type="Proteomes" id="UP000494163">
    <property type="component" value="Chromosome 2L"/>
</dbReference>
<keyword evidence="2" id="KW-0813">Transport</keyword>
<dbReference type="SMR" id="A0A0M5IWF8"/>
<dbReference type="Pfam" id="PF23345">
    <property type="entry name" value="NUP160_helical"/>
    <property type="match status" value="1"/>
</dbReference>